<evidence type="ECO:0000313" key="1">
    <source>
        <dbReference type="EMBL" id="CAI5456531.1"/>
    </source>
</evidence>
<comment type="caution">
    <text evidence="1">The sequence shown here is derived from an EMBL/GenBank/DDBJ whole genome shotgun (WGS) entry which is preliminary data.</text>
</comment>
<evidence type="ECO:0000313" key="2">
    <source>
        <dbReference type="Proteomes" id="UP001152747"/>
    </source>
</evidence>
<proteinExistence type="predicted"/>
<organism evidence="1 2">
    <name type="scientific">Caenorhabditis angaria</name>
    <dbReference type="NCBI Taxonomy" id="860376"/>
    <lineage>
        <taxon>Eukaryota</taxon>
        <taxon>Metazoa</taxon>
        <taxon>Ecdysozoa</taxon>
        <taxon>Nematoda</taxon>
        <taxon>Chromadorea</taxon>
        <taxon>Rhabditida</taxon>
        <taxon>Rhabditina</taxon>
        <taxon>Rhabditomorpha</taxon>
        <taxon>Rhabditoidea</taxon>
        <taxon>Rhabditidae</taxon>
        <taxon>Peloderinae</taxon>
        <taxon>Caenorhabditis</taxon>
    </lineage>
</organism>
<keyword evidence="2" id="KW-1185">Reference proteome</keyword>
<accession>A0A9P1J1N1</accession>
<dbReference type="Proteomes" id="UP001152747">
    <property type="component" value="Unassembled WGS sequence"/>
</dbReference>
<sequence>MVDSSTNRDSKCCLIDPDYRSTCCCVIVLESLKLLDLSGFDVVFGDNCRIHIVFSTRQFVLERIKALLNSIIINPTSKRDLFAGSLHIL</sequence>
<gene>
    <name evidence="1" type="ORF">CAMP_LOCUS19168</name>
</gene>
<reference evidence="1" key="1">
    <citation type="submission" date="2022-11" db="EMBL/GenBank/DDBJ databases">
        <authorList>
            <person name="Kikuchi T."/>
        </authorList>
    </citation>
    <scope>NUCLEOTIDE SEQUENCE</scope>
    <source>
        <strain evidence="1">PS1010</strain>
    </source>
</reference>
<dbReference type="AlphaFoldDB" id="A0A9P1J1N1"/>
<protein>
    <submittedName>
        <fullName evidence="1">Uncharacterized protein</fullName>
    </submittedName>
</protein>
<dbReference type="EMBL" id="CANHGI010000006">
    <property type="protein sequence ID" value="CAI5456531.1"/>
    <property type="molecule type" value="Genomic_DNA"/>
</dbReference>
<name>A0A9P1J1N1_9PELO</name>